<evidence type="ECO:0000259" key="21">
    <source>
        <dbReference type="Pfam" id="PF00999"/>
    </source>
</evidence>
<evidence type="ECO:0000256" key="1">
    <source>
        <dbReference type="ARBA" id="ARBA00004554"/>
    </source>
</evidence>
<keyword evidence="12" id="KW-0325">Glycoprotein</keyword>
<dbReference type="AlphaFoldDB" id="Q9W7S0"/>
<feature type="region of interest" description="Disordered" evidence="19">
    <location>
        <begin position="658"/>
        <end position="711"/>
    </location>
</feature>
<comment type="catalytic activity">
    <reaction evidence="17">
        <text>Li(+)(out) + H(+)(in) = Li(+)(in) + H(+)(out)</text>
        <dbReference type="Rhea" id="RHEA:72407"/>
        <dbReference type="ChEBI" id="CHEBI:15378"/>
        <dbReference type="ChEBI" id="CHEBI:49713"/>
    </reaction>
</comment>
<evidence type="ECO:0000256" key="9">
    <source>
        <dbReference type="ARBA" id="ARBA00023065"/>
    </source>
</evidence>
<evidence type="ECO:0000256" key="7">
    <source>
        <dbReference type="ARBA" id="ARBA00022989"/>
    </source>
</evidence>
<dbReference type="NCBIfam" id="TIGR00840">
    <property type="entry name" value="b_cpa1"/>
    <property type="match status" value="1"/>
</dbReference>
<feature type="region of interest" description="Disordered" evidence="19">
    <location>
        <begin position="568"/>
        <end position="587"/>
    </location>
</feature>
<dbReference type="EMBL" id="AJ006917">
    <property type="protein sequence ID" value="CAB45085.1"/>
    <property type="molecule type" value="mRNA"/>
</dbReference>
<feature type="transmembrane region" description="Helical" evidence="20">
    <location>
        <begin position="375"/>
        <end position="401"/>
    </location>
</feature>
<sequence>MRSCARGRWISLLLMLIFLMETALTPFEKSSRNATNSSDTEEPAGVNNHTKRSFPVLRFNYEHVRIPFEISLWILLASLMKLGFHLLPGLSSVVPESCLLIVVGLLVGGLIKASGEELPVLDSESSSVPAAANHPERRLLPAHPPVRREHRHHPDLRRGGDPLERAVPGGHADAVAQLKASRLGGVDLLACMIFSAIVSAVDPVAVLAVFEEININELLHVLVFGESLLNDAVTVVLYHLFEEYVGVTSFSALDVVLAVLCFLVVSLGGVLVGATYGILAALTSRFTTNLRVIEPLLVFVYSYMAYLSAEVFHLSGIMSLIACGVVMRPYVEANMSHKSYTTIKYFLKMWSSVSETLIFIFLGVSTVAGPHDWNWTFVTVSVILSLVSRVLGVVGLTYIINKFRIAKLTPTDQFILAYGGLRGAIAFSLGFLLKPQHFPMRNMFLTSIITIVFFTVFVQGMTIQPLVELLAVKRKREGKGSINEEIHTMFMDHLLAGIDSVCGHYGHHLWKDKLSRFNRRYIQPCLVAEEGSREPQLLAFYNKMEMKQAIELVQSGGEARPLRTVDSSASIQSIQSQEPARDQRLPKVSVDQQAEILKILRRKLQKAEQKFYSNRRPTLWATPSRTTSRTSCGRGGGQSWAADECLPVGIAESAGLSLQNPQQTTEATPGQQVQTHELGRPGRPGDSLAPWSSFSPVSPKSPPHLGDAKAKDHISLRTNTVCCVRKVYDVGSQSPAGLQVAERRSCPSTFKTQMFYKIMSRKWRASFS</sequence>
<feature type="region of interest" description="Disordered" evidence="19">
    <location>
        <begin position="618"/>
        <end position="638"/>
    </location>
</feature>
<proteinExistence type="evidence at transcript level"/>
<keyword evidence="14" id="KW-0449">Lipoprotein</keyword>
<dbReference type="GO" id="GO:0015385">
    <property type="term" value="F:sodium:proton antiporter activity"/>
    <property type="evidence" value="ECO:0007669"/>
    <property type="project" value="InterPro"/>
</dbReference>
<comment type="catalytic activity">
    <reaction evidence="15">
        <text>Li(+)(in) + Na(+)(out) = Li(+)(out) + Na(+)(in)</text>
        <dbReference type="Rhea" id="RHEA:72415"/>
        <dbReference type="ChEBI" id="CHEBI:29101"/>
        <dbReference type="ChEBI" id="CHEBI:49713"/>
    </reaction>
</comment>
<evidence type="ECO:0000256" key="3">
    <source>
        <dbReference type="ARBA" id="ARBA00022553"/>
    </source>
</evidence>
<evidence type="ECO:0000256" key="15">
    <source>
        <dbReference type="ARBA" id="ARBA00035570"/>
    </source>
</evidence>
<evidence type="ECO:0000256" key="2">
    <source>
        <dbReference type="ARBA" id="ARBA00022448"/>
    </source>
</evidence>
<feature type="transmembrane region" description="Helical" evidence="20">
    <location>
        <begin position="6"/>
        <end position="24"/>
    </location>
</feature>
<dbReference type="PRINTS" id="PR01085">
    <property type="entry name" value="NAHEXCHNGR1"/>
</dbReference>
<evidence type="ECO:0000256" key="18">
    <source>
        <dbReference type="RuleBase" id="RU003722"/>
    </source>
</evidence>
<keyword evidence="4 18" id="KW-0812">Transmembrane</keyword>
<dbReference type="PANTHER" id="PTHR10110:SF59">
    <property type="entry name" value="SODIUM_HYDROGEN EXCHANGER 1"/>
    <property type="match status" value="1"/>
</dbReference>
<evidence type="ECO:0000256" key="8">
    <source>
        <dbReference type="ARBA" id="ARBA00023053"/>
    </source>
</evidence>
<evidence type="ECO:0000256" key="4">
    <source>
        <dbReference type="ARBA" id="ARBA00022692"/>
    </source>
</evidence>
<keyword evidence="9 18" id="KW-0406">Ion transport</keyword>
<reference evidence="22" key="1">
    <citation type="submission" date="1998-06" db="EMBL/GenBank/DDBJ databases">
        <authorList>
            <person name="Wright C."/>
            <person name="Cossins A.R."/>
        </authorList>
    </citation>
    <scope>NUCLEOTIDE SEQUENCE</scope>
</reference>
<keyword evidence="3" id="KW-0597">Phosphoprotein</keyword>
<evidence type="ECO:0000256" key="19">
    <source>
        <dbReference type="SAM" id="MobiDB-lite"/>
    </source>
</evidence>
<feature type="transmembrane region" description="Helical" evidence="20">
    <location>
        <begin position="93"/>
        <end position="111"/>
    </location>
</feature>
<feature type="domain" description="Cation/H+ exchanger transmembrane" evidence="21">
    <location>
        <begin position="183"/>
        <end position="468"/>
    </location>
</feature>
<dbReference type="Gene3D" id="6.10.250.1040">
    <property type="match status" value="1"/>
</dbReference>
<feature type="transmembrane region" description="Helical" evidence="20">
    <location>
        <begin position="188"/>
        <end position="210"/>
    </location>
</feature>
<feature type="region of interest" description="Disordered" evidence="19">
    <location>
        <begin position="124"/>
        <end position="161"/>
    </location>
</feature>
<accession>Q9W7S0</accession>
<keyword evidence="6" id="KW-0112">Calmodulin-binding</keyword>
<dbReference type="PANTHER" id="PTHR10110">
    <property type="entry name" value="SODIUM/HYDROGEN EXCHANGER"/>
    <property type="match status" value="1"/>
</dbReference>
<evidence type="ECO:0000256" key="13">
    <source>
        <dbReference type="ARBA" id="ARBA00023201"/>
    </source>
</evidence>
<dbReference type="GO" id="GO:0098719">
    <property type="term" value="P:sodium ion import across plasma membrane"/>
    <property type="evidence" value="ECO:0007669"/>
    <property type="project" value="TreeGrafter"/>
</dbReference>
<dbReference type="InterPro" id="IPR006153">
    <property type="entry name" value="Cation/H_exchanger_TM"/>
</dbReference>
<dbReference type="GO" id="GO:0051453">
    <property type="term" value="P:regulation of intracellular pH"/>
    <property type="evidence" value="ECO:0007669"/>
    <property type="project" value="TreeGrafter"/>
</dbReference>
<dbReference type="Pfam" id="PF00999">
    <property type="entry name" value="Na_H_Exchanger"/>
    <property type="match status" value="1"/>
</dbReference>
<comment type="catalytic activity">
    <reaction evidence="16">
        <text>Na(+)(in) + H(+)(out) = Na(+)(out) + H(+)(in)</text>
        <dbReference type="Rhea" id="RHEA:29419"/>
        <dbReference type="ChEBI" id="CHEBI:15378"/>
        <dbReference type="ChEBI" id="CHEBI:29101"/>
    </reaction>
</comment>
<keyword evidence="11" id="KW-0564">Palmitate</keyword>
<dbReference type="GO" id="GO:0016323">
    <property type="term" value="C:basolateral plasma membrane"/>
    <property type="evidence" value="ECO:0007669"/>
    <property type="project" value="UniProtKB-SubCell"/>
</dbReference>
<evidence type="ECO:0000256" key="10">
    <source>
        <dbReference type="ARBA" id="ARBA00023136"/>
    </source>
</evidence>
<evidence type="ECO:0000256" key="14">
    <source>
        <dbReference type="ARBA" id="ARBA00023288"/>
    </source>
</evidence>
<feature type="compositionally biased region" description="Low complexity" evidence="19">
    <location>
        <begin position="568"/>
        <end position="577"/>
    </location>
</feature>
<feature type="transmembrane region" description="Helical" evidence="20">
    <location>
        <begin position="444"/>
        <end position="467"/>
    </location>
</feature>
<evidence type="ECO:0000256" key="5">
    <source>
        <dbReference type="ARBA" id="ARBA00022843"/>
    </source>
</evidence>
<evidence type="ECO:0000313" key="22">
    <source>
        <dbReference type="EMBL" id="CAB45085.1"/>
    </source>
</evidence>
<dbReference type="GO" id="GO:0005516">
    <property type="term" value="F:calmodulin binding"/>
    <property type="evidence" value="ECO:0007669"/>
    <property type="project" value="UniProtKB-KW"/>
</dbReference>
<keyword evidence="8" id="KW-0915">Sodium</keyword>
<dbReference type="GO" id="GO:0015386">
    <property type="term" value="F:potassium:proton antiporter activity"/>
    <property type="evidence" value="ECO:0007669"/>
    <property type="project" value="TreeGrafter"/>
</dbReference>
<dbReference type="InterPro" id="IPR018422">
    <property type="entry name" value="Cation/H_exchanger_CPA1"/>
</dbReference>
<evidence type="ECO:0000256" key="6">
    <source>
        <dbReference type="ARBA" id="ARBA00022860"/>
    </source>
</evidence>
<dbReference type="InterPro" id="IPR001970">
    <property type="entry name" value="NHE-1-like"/>
</dbReference>
<protein>
    <recommendedName>
        <fullName evidence="18">Sodium/hydrogen exchanger</fullName>
    </recommendedName>
</protein>
<evidence type="ECO:0000256" key="20">
    <source>
        <dbReference type="SAM" id="Phobius"/>
    </source>
</evidence>
<feature type="transmembrane region" description="Helical" evidence="20">
    <location>
        <begin position="347"/>
        <end position="369"/>
    </location>
</feature>
<dbReference type="Gene3D" id="6.10.140.1330">
    <property type="match status" value="1"/>
</dbReference>
<evidence type="ECO:0000256" key="12">
    <source>
        <dbReference type="ARBA" id="ARBA00023180"/>
    </source>
</evidence>
<keyword evidence="2 18" id="KW-0813">Transport</keyword>
<keyword evidence="7 20" id="KW-1133">Transmembrane helix</keyword>
<feature type="transmembrane region" description="Helical" evidence="20">
    <location>
        <begin position="253"/>
        <end position="283"/>
    </location>
</feature>
<gene>
    <name evidence="22" type="primary">NHE1</name>
</gene>
<feature type="compositionally biased region" description="Polar residues" evidence="19">
    <location>
        <begin position="658"/>
        <end position="675"/>
    </location>
</feature>
<keyword evidence="5" id="KW-0832">Ubl conjugation</keyword>
<keyword evidence="10 20" id="KW-0472">Membrane</keyword>
<dbReference type="InterPro" id="IPR004709">
    <property type="entry name" value="NaH_exchanger"/>
</dbReference>
<evidence type="ECO:0000256" key="17">
    <source>
        <dbReference type="ARBA" id="ARBA00048676"/>
    </source>
</evidence>
<evidence type="ECO:0000256" key="11">
    <source>
        <dbReference type="ARBA" id="ARBA00023139"/>
    </source>
</evidence>
<comment type="similarity">
    <text evidence="18">Belongs to the monovalent cation:proton antiporter 1 (CPA1) transporter (TC 2.A.36) family.</text>
</comment>
<organism evidence="22">
    <name type="scientific">Anguilla anguilla</name>
    <name type="common">European freshwater eel</name>
    <name type="synonym">Muraena anguilla</name>
    <dbReference type="NCBI Taxonomy" id="7936"/>
    <lineage>
        <taxon>Eukaryota</taxon>
        <taxon>Metazoa</taxon>
        <taxon>Chordata</taxon>
        <taxon>Craniata</taxon>
        <taxon>Vertebrata</taxon>
        <taxon>Euteleostomi</taxon>
        <taxon>Actinopterygii</taxon>
        <taxon>Neopterygii</taxon>
        <taxon>Teleostei</taxon>
        <taxon>Anguilliformes</taxon>
        <taxon>Anguillidae</taxon>
        <taxon>Anguilla</taxon>
    </lineage>
</organism>
<keyword evidence="18" id="KW-0050">Antiport</keyword>
<name>Q9W7S0_ANGAN</name>
<feature type="transmembrane region" description="Helical" evidence="20">
    <location>
        <begin position="413"/>
        <end position="432"/>
    </location>
</feature>
<feature type="transmembrane region" description="Helical" evidence="20">
    <location>
        <begin position="222"/>
        <end position="241"/>
    </location>
</feature>
<evidence type="ECO:0000256" key="16">
    <source>
        <dbReference type="ARBA" id="ARBA00047524"/>
    </source>
</evidence>
<feature type="transmembrane region" description="Helical" evidence="20">
    <location>
        <begin position="303"/>
        <end position="326"/>
    </location>
</feature>
<keyword evidence="13 18" id="KW-0739">Sodium transport</keyword>
<comment type="subcellular location">
    <subcellularLocation>
        <location evidence="1">Basolateral cell membrane</location>
        <topology evidence="1">Multi-pass membrane protein</topology>
    </subcellularLocation>
</comment>